<protein>
    <submittedName>
        <fullName evidence="1">Uncharacterized protein</fullName>
    </submittedName>
</protein>
<dbReference type="AlphaFoldDB" id="A0A8S0XT42"/>
<sequence>MKQLSEFQHNLNSLANTLFIGPYNQDSSNYHTIAHPHLFKEICENSWIIEKYGANALI</sequence>
<dbReference type="Proteomes" id="UP000494216">
    <property type="component" value="Unassembled WGS sequence"/>
</dbReference>
<organism evidence="1 2">
    <name type="scientific">Candidatus Methylobacter favarea</name>
    <dbReference type="NCBI Taxonomy" id="2707345"/>
    <lineage>
        <taxon>Bacteria</taxon>
        <taxon>Pseudomonadati</taxon>
        <taxon>Pseudomonadota</taxon>
        <taxon>Gammaproteobacteria</taxon>
        <taxon>Methylococcales</taxon>
        <taxon>Methylococcaceae</taxon>
        <taxon>Methylobacter</taxon>
    </lineage>
</organism>
<reference evidence="1 2" key="1">
    <citation type="submission" date="2020-02" db="EMBL/GenBank/DDBJ databases">
        <authorList>
            <person name="Hogendoorn C."/>
        </authorList>
    </citation>
    <scope>NUCLEOTIDE SEQUENCE [LARGE SCALE GENOMIC DNA]</scope>
    <source>
        <strain evidence="1">METHB21</strain>
    </source>
</reference>
<dbReference type="EMBL" id="CADCXN010000068">
    <property type="protein sequence ID" value="CAA9891292.1"/>
    <property type="molecule type" value="Genomic_DNA"/>
</dbReference>
<keyword evidence="2" id="KW-1185">Reference proteome</keyword>
<evidence type="ECO:0000313" key="2">
    <source>
        <dbReference type="Proteomes" id="UP000494216"/>
    </source>
</evidence>
<proteinExistence type="predicted"/>
<evidence type="ECO:0000313" key="1">
    <source>
        <dbReference type="EMBL" id="CAA9891292.1"/>
    </source>
</evidence>
<gene>
    <name evidence="1" type="ORF">METHB2_390026</name>
</gene>
<name>A0A8S0XT42_9GAMM</name>
<accession>A0A8S0XT42</accession>
<comment type="caution">
    <text evidence="1">The sequence shown here is derived from an EMBL/GenBank/DDBJ whole genome shotgun (WGS) entry which is preliminary data.</text>
</comment>